<reference evidence="2 3" key="1">
    <citation type="submission" date="2019-01" db="EMBL/GenBank/DDBJ databases">
        <title>Genome sequencing of the rare red list fungi Fomitopsis rosea.</title>
        <authorList>
            <person name="Buettner E."/>
            <person name="Kellner H."/>
        </authorList>
    </citation>
    <scope>NUCLEOTIDE SEQUENCE [LARGE SCALE GENOMIC DNA]</scope>
    <source>
        <strain evidence="2 3">DSM 105464</strain>
    </source>
</reference>
<evidence type="ECO:0000313" key="3">
    <source>
        <dbReference type="Proteomes" id="UP000298390"/>
    </source>
</evidence>
<proteinExistence type="predicted"/>
<comment type="caution">
    <text evidence="2">The sequence shown here is derived from an EMBL/GenBank/DDBJ whole genome shotgun (WGS) entry which is preliminary data.</text>
</comment>
<feature type="region of interest" description="Disordered" evidence="1">
    <location>
        <begin position="277"/>
        <end position="307"/>
    </location>
</feature>
<feature type="compositionally biased region" description="Basic and acidic residues" evidence="1">
    <location>
        <begin position="220"/>
        <end position="249"/>
    </location>
</feature>
<feature type="compositionally biased region" description="Polar residues" evidence="1">
    <location>
        <begin position="50"/>
        <end position="70"/>
    </location>
</feature>
<feature type="region of interest" description="Disordered" evidence="1">
    <location>
        <begin position="1"/>
        <end position="265"/>
    </location>
</feature>
<accession>A0A4Y9XW55</accession>
<protein>
    <submittedName>
        <fullName evidence="2">Uncharacterized protein</fullName>
    </submittedName>
</protein>
<feature type="compositionally biased region" description="Basic and acidic residues" evidence="1">
    <location>
        <begin position="175"/>
        <end position="191"/>
    </location>
</feature>
<feature type="compositionally biased region" description="Pro residues" evidence="1">
    <location>
        <begin position="283"/>
        <end position="294"/>
    </location>
</feature>
<gene>
    <name evidence="2" type="ORF">EVJ58_g8914</name>
</gene>
<feature type="compositionally biased region" description="Basic and acidic residues" evidence="1">
    <location>
        <begin position="136"/>
        <end position="145"/>
    </location>
</feature>
<feature type="compositionally biased region" description="Basic and acidic residues" evidence="1">
    <location>
        <begin position="155"/>
        <end position="164"/>
    </location>
</feature>
<dbReference type="AlphaFoldDB" id="A0A4Y9XW55"/>
<dbReference type="EMBL" id="SEKV01000706">
    <property type="protein sequence ID" value="TFY54360.1"/>
    <property type="molecule type" value="Genomic_DNA"/>
</dbReference>
<evidence type="ECO:0000313" key="2">
    <source>
        <dbReference type="EMBL" id="TFY54360.1"/>
    </source>
</evidence>
<organism evidence="2 3">
    <name type="scientific">Rhodofomes roseus</name>
    <dbReference type="NCBI Taxonomy" id="34475"/>
    <lineage>
        <taxon>Eukaryota</taxon>
        <taxon>Fungi</taxon>
        <taxon>Dikarya</taxon>
        <taxon>Basidiomycota</taxon>
        <taxon>Agaricomycotina</taxon>
        <taxon>Agaricomycetes</taxon>
        <taxon>Polyporales</taxon>
        <taxon>Rhodofomes</taxon>
    </lineage>
</organism>
<feature type="compositionally biased region" description="Polar residues" evidence="1">
    <location>
        <begin position="20"/>
        <end position="36"/>
    </location>
</feature>
<dbReference type="Proteomes" id="UP000298390">
    <property type="component" value="Unassembled WGS sequence"/>
</dbReference>
<evidence type="ECO:0000256" key="1">
    <source>
        <dbReference type="SAM" id="MobiDB-lite"/>
    </source>
</evidence>
<sequence length="307" mass="33007">MQTTQGTPCDDANLPAAGQTEAQQDNVAIPTPNSNPWRPIVTPSPAEGGIQSTAFPTLLESSNQTNTTMNAGAPEAPTDTNETVEPRQDTSQRAKSSAAQAVEPAGQTNKNKKKKKKKEQAQAEMGKGNPPLGKVLIEETPRLTDRTTSVKRRRVEGDVGKEGEPAVTIRAQNAAREESSHTGDPDHHNDLTPDITNLTPPPADGYYSDGGVSYADTDTDADRAMEVDTEADHMPEVEPRTPRPGERFTFRAPPPQLDPFGGRGTTALHVYPTLYLNQRGPAAPGPVPTTPQTPTPTNLRDLHFSRI</sequence>
<name>A0A4Y9XW55_9APHY</name>